<dbReference type="Gene3D" id="3.30.700.10">
    <property type="entry name" value="Glycoprotein, Type 4 Pilin"/>
    <property type="match status" value="1"/>
</dbReference>
<feature type="transmembrane region" description="Helical" evidence="2">
    <location>
        <begin position="6"/>
        <end position="26"/>
    </location>
</feature>
<dbReference type="PRINTS" id="PR00813">
    <property type="entry name" value="BCTERIALGSPG"/>
</dbReference>
<dbReference type="KEGG" id="aon:DEH84_17900"/>
<dbReference type="PROSITE" id="PS00409">
    <property type="entry name" value="PROKAR_NTER_METHYL"/>
    <property type="match status" value="1"/>
</dbReference>
<keyword evidence="2" id="KW-0812">Transmembrane</keyword>
<keyword evidence="3" id="KW-0614">Plasmid</keyword>
<dbReference type="PANTHER" id="PTHR30093:SF47">
    <property type="entry name" value="TYPE IV PILUS NON-CORE MINOR PILIN PILE"/>
    <property type="match status" value="1"/>
</dbReference>
<name>A0A2U8FWQ8_9BURK</name>
<protein>
    <submittedName>
        <fullName evidence="3">Type II secretion system protein G</fullName>
    </submittedName>
</protein>
<dbReference type="InterPro" id="IPR012902">
    <property type="entry name" value="N_methyl_site"/>
</dbReference>
<keyword evidence="4" id="KW-1185">Reference proteome</keyword>
<dbReference type="NCBIfam" id="TIGR02532">
    <property type="entry name" value="IV_pilin_GFxxxE"/>
    <property type="match status" value="1"/>
</dbReference>
<dbReference type="SUPFAM" id="SSF54523">
    <property type="entry name" value="Pili subunits"/>
    <property type="match status" value="1"/>
</dbReference>
<keyword evidence="1" id="KW-0488">Methylation</keyword>
<dbReference type="RefSeq" id="WP_109038574.1">
    <property type="nucleotide sequence ID" value="NZ_CP029211.1"/>
</dbReference>
<gene>
    <name evidence="3" type="ORF">DEH84_17900</name>
</gene>
<sequence>MPGQRGFTLIELIVVFAIIALLASLATPRYHRTVDQAREVSLRTSLNVMRDAIDKYAADRGQYPESLDELVQRGYLRQIPEDPLTGSRHSWQMLPPPADSAVAGGMADVRSGATGRGQNGLPYGQW</sequence>
<keyword evidence="2" id="KW-0472">Membrane</keyword>
<geneLocation type="plasmid" evidence="4">
    <name>ptb101</name>
</geneLocation>
<dbReference type="AlphaFoldDB" id="A0A2U8FWQ8"/>
<dbReference type="Pfam" id="PF07963">
    <property type="entry name" value="N_methyl"/>
    <property type="match status" value="1"/>
</dbReference>
<dbReference type="PANTHER" id="PTHR30093">
    <property type="entry name" value="GENERAL SECRETION PATHWAY PROTEIN G"/>
    <property type="match status" value="1"/>
</dbReference>
<dbReference type="EMBL" id="CP029211">
    <property type="protein sequence ID" value="AWI55463.1"/>
    <property type="molecule type" value="Genomic_DNA"/>
</dbReference>
<dbReference type="Proteomes" id="UP000244892">
    <property type="component" value="Plasmid pTB101"/>
</dbReference>
<evidence type="ECO:0000313" key="4">
    <source>
        <dbReference type="Proteomes" id="UP000244892"/>
    </source>
</evidence>
<dbReference type="GO" id="GO:0015628">
    <property type="term" value="P:protein secretion by the type II secretion system"/>
    <property type="evidence" value="ECO:0007669"/>
    <property type="project" value="InterPro"/>
</dbReference>
<proteinExistence type="predicted"/>
<evidence type="ECO:0000256" key="1">
    <source>
        <dbReference type="ARBA" id="ARBA00022481"/>
    </source>
</evidence>
<evidence type="ECO:0000313" key="3">
    <source>
        <dbReference type="EMBL" id="AWI55463.1"/>
    </source>
</evidence>
<evidence type="ECO:0000256" key="2">
    <source>
        <dbReference type="SAM" id="Phobius"/>
    </source>
</evidence>
<dbReference type="GO" id="GO:0015627">
    <property type="term" value="C:type II protein secretion system complex"/>
    <property type="evidence" value="ECO:0007669"/>
    <property type="project" value="InterPro"/>
</dbReference>
<keyword evidence="2" id="KW-1133">Transmembrane helix</keyword>
<dbReference type="OrthoDB" id="9795612at2"/>
<dbReference type="InterPro" id="IPR045584">
    <property type="entry name" value="Pilin-like"/>
</dbReference>
<organism evidence="3 4">
    <name type="scientific">Aquabacterium olei</name>
    <dbReference type="NCBI Taxonomy" id="1296669"/>
    <lineage>
        <taxon>Bacteria</taxon>
        <taxon>Pseudomonadati</taxon>
        <taxon>Pseudomonadota</taxon>
        <taxon>Betaproteobacteria</taxon>
        <taxon>Burkholderiales</taxon>
        <taxon>Aquabacterium</taxon>
    </lineage>
</organism>
<dbReference type="InterPro" id="IPR000983">
    <property type="entry name" value="Bac_GSPG_pilin"/>
</dbReference>
<accession>A0A2U8FWQ8</accession>
<reference evidence="3 4" key="1">
    <citation type="submission" date="2018-05" db="EMBL/GenBank/DDBJ databases">
        <title>complete genome sequence of Aquabacterium olei NBRC 110486.</title>
        <authorList>
            <person name="Tang B."/>
            <person name="Chang J."/>
            <person name="Zhang L."/>
            <person name="Yang H."/>
        </authorList>
    </citation>
    <scope>NUCLEOTIDE SEQUENCE [LARGE SCALE GENOMIC DNA]</scope>
    <source>
        <strain evidence="3 4">NBRC 110486</strain>
        <plasmid evidence="4">Plasmid ptb101</plasmid>
    </source>
</reference>